<name>A0A9D4FY08_DREPO</name>
<dbReference type="AlphaFoldDB" id="A0A9D4FY08"/>
<organism evidence="1 2">
    <name type="scientific">Dreissena polymorpha</name>
    <name type="common">Zebra mussel</name>
    <name type="synonym">Mytilus polymorpha</name>
    <dbReference type="NCBI Taxonomy" id="45954"/>
    <lineage>
        <taxon>Eukaryota</taxon>
        <taxon>Metazoa</taxon>
        <taxon>Spiralia</taxon>
        <taxon>Lophotrochozoa</taxon>
        <taxon>Mollusca</taxon>
        <taxon>Bivalvia</taxon>
        <taxon>Autobranchia</taxon>
        <taxon>Heteroconchia</taxon>
        <taxon>Euheterodonta</taxon>
        <taxon>Imparidentia</taxon>
        <taxon>Neoheterodontei</taxon>
        <taxon>Myida</taxon>
        <taxon>Dreissenoidea</taxon>
        <taxon>Dreissenidae</taxon>
        <taxon>Dreissena</taxon>
    </lineage>
</organism>
<proteinExistence type="predicted"/>
<keyword evidence="2" id="KW-1185">Reference proteome</keyword>
<evidence type="ECO:0000313" key="2">
    <source>
        <dbReference type="Proteomes" id="UP000828390"/>
    </source>
</evidence>
<dbReference type="EMBL" id="JAIWYP010000006">
    <property type="protein sequence ID" value="KAH3805198.1"/>
    <property type="molecule type" value="Genomic_DNA"/>
</dbReference>
<reference evidence="1" key="1">
    <citation type="journal article" date="2019" name="bioRxiv">
        <title>The Genome of the Zebra Mussel, Dreissena polymorpha: A Resource for Invasive Species Research.</title>
        <authorList>
            <person name="McCartney M.A."/>
            <person name="Auch B."/>
            <person name="Kono T."/>
            <person name="Mallez S."/>
            <person name="Zhang Y."/>
            <person name="Obille A."/>
            <person name="Becker A."/>
            <person name="Abrahante J.E."/>
            <person name="Garbe J."/>
            <person name="Badalamenti J.P."/>
            <person name="Herman A."/>
            <person name="Mangelson H."/>
            <person name="Liachko I."/>
            <person name="Sullivan S."/>
            <person name="Sone E.D."/>
            <person name="Koren S."/>
            <person name="Silverstein K.A.T."/>
            <person name="Beckman K.B."/>
            <person name="Gohl D.M."/>
        </authorList>
    </citation>
    <scope>NUCLEOTIDE SEQUENCE</scope>
    <source>
        <strain evidence="1">Duluth1</strain>
        <tissue evidence="1">Whole animal</tissue>
    </source>
</reference>
<dbReference type="Proteomes" id="UP000828390">
    <property type="component" value="Unassembled WGS sequence"/>
</dbReference>
<accession>A0A9D4FY08</accession>
<comment type="caution">
    <text evidence="1">The sequence shown here is derived from an EMBL/GenBank/DDBJ whole genome shotgun (WGS) entry which is preliminary data.</text>
</comment>
<protein>
    <submittedName>
        <fullName evidence="1">Uncharacterized protein</fullName>
    </submittedName>
</protein>
<sequence>MVVPANNRRLIESDDRQSTARCSTYCRAIAVHPSLHNCSSLDALSAPKTRSRRLPDNMRWYQDRLGNCWAILDSLRRFQTVSQTSWAPAGESKTVCDGAKVVWAPAGESQTVRDSLSGLRGTCKGL</sequence>
<gene>
    <name evidence="1" type="ORF">DPMN_133495</name>
</gene>
<reference evidence="1" key="2">
    <citation type="submission" date="2020-11" db="EMBL/GenBank/DDBJ databases">
        <authorList>
            <person name="McCartney M.A."/>
            <person name="Auch B."/>
            <person name="Kono T."/>
            <person name="Mallez S."/>
            <person name="Becker A."/>
            <person name="Gohl D.M."/>
            <person name="Silverstein K.A.T."/>
            <person name="Koren S."/>
            <person name="Bechman K.B."/>
            <person name="Herman A."/>
            <person name="Abrahante J.E."/>
            <person name="Garbe J."/>
        </authorList>
    </citation>
    <scope>NUCLEOTIDE SEQUENCE</scope>
    <source>
        <strain evidence="1">Duluth1</strain>
        <tissue evidence="1">Whole animal</tissue>
    </source>
</reference>
<evidence type="ECO:0000313" key="1">
    <source>
        <dbReference type="EMBL" id="KAH3805198.1"/>
    </source>
</evidence>